<evidence type="ECO:0000256" key="1">
    <source>
        <dbReference type="ARBA" id="ARBA00011738"/>
    </source>
</evidence>
<dbReference type="Pfam" id="PF10467">
    <property type="entry name" value="Inhibitor_I48"/>
    <property type="match status" value="1"/>
</dbReference>
<dbReference type="GO" id="GO:0004869">
    <property type="term" value="F:cysteine-type endopeptidase inhibitor activity"/>
    <property type="evidence" value="ECO:0007669"/>
    <property type="project" value="UniProtKB-KW"/>
</dbReference>
<dbReference type="EMBL" id="NHTK01004702">
    <property type="protein sequence ID" value="PPQ85512.1"/>
    <property type="molecule type" value="Genomic_DNA"/>
</dbReference>
<comment type="similarity">
    <text evidence="5">Belongs to the protease inhibitor I48 family.</text>
</comment>
<name>A0A409X429_9AGAR</name>
<dbReference type="InterPro" id="IPR019508">
    <property type="entry name" value="Prot_inh_I48_clitocypin"/>
</dbReference>
<evidence type="ECO:0000256" key="5">
    <source>
        <dbReference type="ARBA" id="ARBA00025775"/>
    </source>
</evidence>
<keyword evidence="7" id="KW-1185">Reference proteome</keyword>
<comment type="caution">
    <text evidence="6">The sequence shown here is derived from an EMBL/GenBank/DDBJ whole genome shotgun (WGS) entry which is preliminary data.</text>
</comment>
<evidence type="ECO:0000313" key="7">
    <source>
        <dbReference type="Proteomes" id="UP000284842"/>
    </source>
</evidence>
<comment type="function">
    <text evidence="4">Binds and inhibits cysteine proteinases. Inhibits most strongly papain and cathepsin L, more weakly bromelain and cathepsin B while it is completely ineffective against cathepsin H.</text>
</comment>
<proteinExistence type="inferred from homology"/>
<evidence type="ECO:0000256" key="3">
    <source>
        <dbReference type="ARBA" id="ARBA00022704"/>
    </source>
</evidence>
<organism evidence="6 7">
    <name type="scientific">Panaeolus cyanescens</name>
    <dbReference type="NCBI Taxonomy" id="181874"/>
    <lineage>
        <taxon>Eukaryota</taxon>
        <taxon>Fungi</taxon>
        <taxon>Dikarya</taxon>
        <taxon>Basidiomycota</taxon>
        <taxon>Agaricomycotina</taxon>
        <taxon>Agaricomycetes</taxon>
        <taxon>Agaricomycetidae</taxon>
        <taxon>Agaricales</taxon>
        <taxon>Agaricineae</taxon>
        <taxon>Galeropsidaceae</taxon>
        <taxon>Panaeolus</taxon>
    </lineage>
</organism>
<dbReference type="InParanoid" id="A0A409X429"/>
<protein>
    <submittedName>
        <fullName evidence="6">Uncharacterized protein</fullName>
    </submittedName>
</protein>
<comment type="subunit">
    <text evidence="1">Homodimer.</text>
</comment>
<accession>A0A409X429</accession>
<keyword evidence="2" id="KW-0646">Protease inhibitor</keyword>
<dbReference type="AlphaFoldDB" id="A0A409X429"/>
<sequence>MYATAGEVGEPIRGVAQGVISGVNDNWSVEPAIDTPNAFVIRSLIHNQAGWGFINENASEFHEPVLLNVPEAKWRIEKVQSSSGETYRHVISPVEATTRVGVSIYVSIENDVLSLIPIPVIPDAPVPQWAWGYGKLPCTAVHGRAQPCSTGTRGTLCGGRCIPHHSENGHSSSGGSLKHVL</sequence>
<dbReference type="Gene3D" id="2.80.10.50">
    <property type="match status" value="1"/>
</dbReference>
<dbReference type="Proteomes" id="UP000284842">
    <property type="component" value="Unassembled WGS sequence"/>
</dbReference>
<reference evidence="6 7" key="1">
    <citation type="journal article" date="2018" name="Evol. Lett.">
        <title>Horizontal gene cluster transfer increased hallucinogenic mushroom diversity.</title>
        <authorList>
            <person name="Reynolds H.T."/>
            <person name="Vijayakumar V."/>
            <person name="Gluck-Thaler E."/>
            <person name="Korotkin H.B."/>
            <person name="Matheny P.B."/>
            <person name="Slot J.C."/>
        </authorList>
    </citation>
    <scope>NUCLEOTIDE SEQUENCE [LARGE SCALE GENOMIC DNA]</scope>
    <source>
        <strain evidence="6 7">2629</strain>
    </source>
</reference>
<evidence type="ECO:0000256" key="2">
    <source>
        <dbReference type="ARBA" id="ARBA00022690"/>
    </source>
</evidence>
<gene>
    <name evidence="6" type="ORF">CVT24_009128</name>
</gene>
<evidence type="ECO:0000313" key="6">
    <source>
        <dbReference type="EMBL" id="PPQ85512.1"/>
    </source>
</evidence>
<keyword evidence="3" id="KW-0789">Thiol protease inhibitor</keyword>
<evidence type="ECO:0000256" key="4">
    <source>
        <dbReference type="ARBA" id="ARBA00024855"/>
    </source>
</evidence>